<protein>
    <submittedName>
        <fullName evidence="2">Uncharacterized protein</fullName>
    </submittedName>
</protein>
<dbReference type="Proteomes" id="UP001157017">
    <property type="component" value="Unassembled WGS sequence"/>
</dbReference>
<feature type="compositionally biased region" description="Low complexity" evidence="1">
    <location>
        <begin position="221"/>
        <end position="232"/>
    </location>
</feature>
<gene>
    <name evidence="2" type="ORF">GCM10025868_23640</name>
</gene>
<evidence type="ECO:0000256" key="1">
    <source>
        <dbReference type="SAM" id="MobiDB-lite"/>
    </source>
</evidence>
<proteinExistence type="predicted"/>
<feature type="region of interest" description="Disordered" evidence="1">
    <location>
        <begin position="219"/>
        <end position="241"/>
    </location>
</feature>
<name>A0ABQ6JIC0_9ACTN</name>
<reference evidence="3" key="1">
    <citation type="journal article" date="2019" name="Int. J. Syst. Evol. Microbiol.">
        <title>The Global Catalogue of Microorganisms (GCM) 10K type strain sequencing project: providing services to taxonomists for standard genome sequencing and annotation.</title>
        <authorList>
            <consortium name="The Broad Institute Genomics Platform"/>
            <consortium name="The Broad Institute Genome Sequencing Center for Infectious Disease"/>
            <person name="Wu L."/>
            <person name="Ma J."/>
        </authorList>
    </citation>
    <scope>NUCLEOTIDE SEQUENCE [LARGE SCALE GENOMIC DNA]</scope>
    <source>
        <strain evidence="3">NBRC 108730</strain>
    </source>
</reference>
<dbReference type="EMBL" id="BSUZ01000001">
    <property type="protein sequence ID" value="GMA87114.1"/>
    <property type="molecule type" value="Genomic_DNA"/>
</dbReference>
<comment type="caution">
    <text evidence="2">The sequence shown here is derived from an EMBL/GenBank/DDBJ whole genome shotgun (WGS) entry which is preliminary data.</text>
</comment>
<sequence length="241" mass="24850">MLHVADPALLGEAVRRVVAVVGRPHDVDLHADQHAAFGAHTVPALVGDGGAAITVGSVALDLQVVLSGARVLGVVDGVGLRTSTTQAVMSLGERRFDHGPFLVVGGFGQGRPAAGATLQATGQGRGSYRWRRTAFHSASGSVTSELEPHAAQHRAVALRHRLDVRAQAVRVPRSLARRAPGPGRATASVVHDGGVVTALPVLHPALAELVAPGVPRPGPLPTTLGLRLPGPVDAAERHRAR</sequence>
<evidence type="ECO:0000313" key="2">
    <source>
        <dbReference type="EMBL" id="GMA87114.1"/>
    </source>
</evidence>
<evidence type="ECO:0000313" key="3">
    <source>
        <dbReference type="Proteomes" id="UP001157017"/>
    </source>
</evidence>
<organism evidence="2 3">
    <name type="scientific">Angustibacter aerolatus</name>
    <dbReference type="NCBI Taxonomy" id="1162965"/>
    <lineage>
        <taxon>Bacteria</taxon>
        <taxon>Bacillati</taxon>
        <taxon>Actinomycetota</taxon>
        <taxon>Actinomycetes</taxon>
        <taxon>Kineosporiales</taxon>
        <taxon>Kineosporiaceae</taxon>
    </lineage>
</organism>
<keyword evidence="3" id="KW-1185">Reference proteome</keyword>
<accession>A0ABQ6JIC0</accession>